<dbReference type="CDD" id="cd03257">
    <property type="entry name" value="ABC_NikE_OppD_transporters"/>
    <property type="match status" value="1"/>
</dbReference>
<protein>
    <submittedName>
        <fullName evidence="7">ABC transporter ATP-binding protein</fullName>
    </submittedName>
</protein>
<dbReference type="GO" id="GO:0055085">
    <property type="term" value="P:transmembrane transport"/>
    <property type="evidence" value="ECO:0007669"/>
    <property type="project" value="UniProtKB-ARBA"/>
</dbReference>
<keyword evidence="3" id="KW-0813">Transport</keyword>
<dbReference type="FunFam" id="3.40.50.300:FF:000016">
    <property type="entry name" value="Oligopeptide ABC transporter ATP-binding component"/>
    <property type="match status" value="1"/>
</dbReference>
<name>A0A502FX22_9PROT</name>
<dbReference type="PROSITE" id="PS00211">
    <property type="entry name" value="ABC_TRANSPORTER_1"/>
    <property type="match status" value="1"/>
</dbReference>
<keyword evidence="4" id="KW-0547">Nucleotide-binding</keyword>
<evidence type="ECO:0000259" key="6">
    <source>
        <dbReference type="PROSITE" id="PS50893"/>
    </source>
</evidence>
<comment type="similarity">
    <text evidence="2">Belongs to the ABC transporter superfamily.</text>
</comment>
<dbReference type="Proteomes" id="UP000317078">
    <property type="component" value="Unassembled WGS sequence"/>
</dbReference>
<dbReference type="NCBIfam" id="TIGR01727">
    <property type="entry name" value="oligo_HPY"/>
    <property type="match status" value="1"/>
</dbReference>
<evidence type="ECO:0000313" key="7">
    <source>
        <dbReference type="EMBL" id="TPG53832.1"/>
    </source>
</evidence>
<reference evidence="7 8" key="1">
    <citation type="journal article" date="2019" name="Environ. Microbiol.">
        <title>Species interactions and distinct microbial communities in high Arctic permafrost affected cryosols are associated with the CH4 and CO2 gas fluxes.</title>
        <authorList>
            <person name="Altshuler I."/>
            <person name="Hamel J."/>
            <person name="Turney S."/>
            <person name="Magnuson E."/>
            <person name="Levesque R."/>
            <person name="Greer C."/>
            <person name="Whyte L.G."/>
        </authorList>
    </citation>
    <scope>NUCLEOTIDE SEQUENCE [LARGE SCALE GENOMIC DNA]</scope>
    <source>
        <strain evidence="7 8">S9.3B</strain>
    </source>
</reference>
<organism evidence="7 8">
    <name type="scientific">Muricoccus nepalensis</name>
    <dbReference type="NCBI Taxonomy" id="1854500"/>
    <lineage>
        <taxon>Bacteria</taxon>
        <taxon>Pseudomonadati</taxon>
        <taxon>Pseudomonadota</taxon>
        <taxon>Alphaproteobacteria</taxon>
        <taxon>Acetobacterales</taxon>
        <taxon>Roseomonadaceae</taxon>
        <taxon>Muricoccus</taxon>
    </lineage>
</organism>
<dbReference type="GO" id="GO:0005886">
    <property type="term" value="C:plasma membrane"/>
    <property type="evidence" value="ECO:0007669"/>
    <property type="project" value="UniProtKB-SubCell"/>
</dbReference>
<sequence>MPLLRAEGVTKRFVRPATIGDRLAGLLGRAGPRAVQAVTAVDLTIARGEVLGLVGESGCGKSTLGRIVAGIYEPSAGTVLFDGAPVMAGGRKQTFRVQMIHQDPFASLDPRMRVGDTVAEGPIAHGLVRRGEADAFVAAMLERVGLDPALRRRYPHQFSGGQRQRVAIARALALGPALLVLDEPVASLDVSIQAQVLNLFADLRRDLGLTGLFISHDLGVVRHVSDRVAIMYLGRIVEQAPGRTLYEAPAHPYTRSLLDSVPKLGRGRGAFRPIAGEIPSPLDPPSGCAFHPRCPFAGPRCRAEIPALLPVLEGQVAACHLHHGGVG</sequence>
<comment type="caution">
    <text evidence="7">The sequence shown here is derived from an EMBL/GenBank/DDBJ whole genome shotgun (WGS) entry which is preliminary data.</text>
</comment>
<dbReference type="InterPro" id="IPR050319">
    <property type="entry name" value="ABC_transp_ATP-bind"/>
</dbReference>
<feature type="domain" description="ABC transporter" evidence="6">
    <location>
        <begin position="4"/>
        <end position="258"/>
    </location>
</feature>
<dbReference type="GO" id="GO:0015833">
    <property type="term" value="P:peptide transport"/>
    <property type="evidence" value="ECO:0007669"/>
    <property type="project" value="InterPro"/>
</dbReference>
<dbReference type="Pfam" id="PF00005">
    <property type="entry name" value="ABC_tran"/>
    <property type="match status" value="1"/>
</dbReference>
<dbReference type="PANTHER" id="PTHR43776:SF7">
    <property type="entry name" value="D,D-DIPEPTIDE TRANSPORT ATP-BINDING PROTEIN DDPF-RELATED"/>
    <property type="match status" value="1"/>
</dbReference>
<evidence type="ECO:0000256" key="4">
    <source>
        <dbReference type="ARBA" id="ARBA00022741"/>
    </source>
</evidence>
<dbReference type="InterPro" id="IPR003593">
    <property type="entry name" value="AAA+_ATPase"/>
</dbReference>
<proteinExistence type="inferred from homology"/>
<dbReference type="RefSeq" id="WP_140884619.1">
    <property type="nucleotide sequence ID" value="NZ_RCZP01000014.1"/>
</dbReference>
<comment type="subcellular location">
    <subcellularLocation>
        <location evidence="1">Cell inner membrane</location>
        <topology evidence="1">Peripheral membrane protein</topology>
    </subcellularLocation>
</comment>
<dbReference type="InterPro" id="IPR013563">
    <property type="entry name" value="Oligopep_ABC_C"/>
</dbReference>
<dbReference type="AlphaFoldDB" id="A0A502FX22"/>
<dbReference type="SMART" id="SM00382">
    <property type="entry name" value="AAA"/>
    <property type="match status" value="1"/>
</dbReference>
<dbReference type="EMBL" id="RCZP01000014">
    <property type="protein sequence ID" value="TPG53832.1"/>
    <property type="molecule type" value="Genomic_DNA"/>
</dbReference>
<evidence type="ECO:0000256" key="5">
    <source>
        <dbReference type="ARBA" id="ARBA00022840"/>
    </source>
</evidence>
<dbReference type="Gene3D" id="3.40.50.300">
    <property type="entry name" value="P-loop containing nucleotide triphosphate hydrolases"/>
    <property type="match status" value="1"/>
</dbReference>
<keyword evidence="5 7" id="KW-0067">ATP-binding</keyword>
<dbReference type="Pfam" id="PF08352">
    <property type="entry name" value="oligo_HPY"/>
    <property type="match status" value="1"/>
</dbReference>
<accession>A0A502FX22</accession>
<dbReference type="PANTHER" id="PTHR43776">
    <property type="entry name" value="TRANSPORT ATP-BINDING PROTEIN"/>
    <property type="match status" value="1"/>
</dbReference>
<dbReference type="InterPro" id="IPR003439">
    <property type="entry name" value="ABC_transporter-like_ATP-bd"/>
</dbReference>
<dbReference type="SUPFAM" id="SSF52540">
    <property type="entry name" value="P-loop containing nucleoside triphosphate hydrolases"/>
    <property type="match status" value="1"/>
</dbReference>
<dbReference type="InterPro" id="IPR027417">
    <property type="entry name" value="P-loop_NTPase"/>
</dbReference>
<dbReference type="GO" id="GO:0005524">
    <property type="term" value="F:ATP binding"/>
    <property type="evidence" value="ECO:0007669"/>
    <property type="project" value="UniProtKB-KW"/>
</dbReference>
<dbReference type="OrthoDB" id="9802264at2"/>
<evidence type="ECO:0000256" key="2">
    <source>
        <dbReference type="ARBA" id="ARBA00005417"/>
    </source>
</evidence>
<dbReference type="PROSITE" id="PS50893">
    <property type="entry name" value="ABC_TRANSPORTER_2"/>
    <property type="match status" value="1"/>
</dbReference>
<dbReference type="InterPro" id="IPR017871">
    <property type="entry name" value="ABC_transporter-like_CS"/>
</dbReference>
<evidence type="ECO:0000256" key="1">
    <source>
        <dbReference type="ARBA" id="ARBA00004417"/>
    </source>
</evidence>
<dbReference type="GO" id="GO:0016887">
    <property type="term" value="F:ATP hydrolysis activity"/>
    <property type="evidence" value="ECO:0007669"/>
    <property type="project" value="InterPro"/>
</dbReference>
<evidence type="ECO:0000313" key="8">
    <source>
        <dbReference type="Proteomes" id="UP000317078"/>
    </source>
</evidence>
<keyword evidence="8" id="KW-1185">Reference proteome</keyword>
<evidence type="ECO:0000256" key="3">
    <source>
        <dbReference type="ARBA" id="ARBA00022448"/>
    </source>
</evidence>
<gene>
    <name evidence="7" type="ORF">EAH89_15430</name>
</gene>